<sequence length="66" mass="7334">MHAAQGDRIIIRGKTVEAPDRHGEIMEVRGPNGEPPYLVRFSEGHESVVFPGTDFMVEHIDHIGPT</sequence>
<dbReference type="Gene3D" id="2.30.30.440">
    <property type="entry name" value="Domain of unknown function DUF1918"/>
    <property type="match status" value="1"/>
</dbReference>
<gene>
    <name evidence="2" type="ORF">E3T23_09285</name>
</gene>
<dbReference type="InterPro" id="IPR015035">
    <property type="entry name" value="DUF1918"/>
</dbReference>
<dbReference type="Pfam" id="PF08940">
    <property type="entry name" value="DUF1918"/>
    <property type="match status" value="1"/>
</dbReference>
<dbReference type="AlphaFoldDB" id="A0A4R8XPG7"/>
<keyword evidence="3" id="KW-1185">Reference proteome</keyword>
<evidence type="ECO:0000259" key="1">
    <source>
        <dbReference type="Pfam" id="PF08940"/>
    </source>
</evidence>
<evidence type="ECO:0000313" key="2">
    <source>
        <dbReference type="EMBL" id="TFC80264.1"/>
    </source>
</evidence>
<name>A0A4R8XPG7_9MICO</name>
<organism evidence="2 3">
    <name type="scientific">Cryobacterium cheniae</name>
    <dbReference type="NCBI Taxonomy" id="1259262"/>
    <lineage>
        <taxon>Bacteria</taxon>
        <taxon>Bacillati</taxon>
        <taxon>Actinomycetota</taxon>
        <taxon>Actinomycetes</taxon>
        <taxon>Micrococcales</taxon>
        <taxon>Microbacteriaceae</taxon>
        <taxon>Cryobacterium</taxon>
    </lineage>
</organism>
<proteinExistence type="predicted"/>
<dbReference type="RefSeq" id="WP_134370101.1">
    <property type="nucleotide sequence ID" value="NZ_SOGN01000043.1"/>
</dbReference>
<dbReference type="SUPFAM" id="SSF50118">
    <property type="entry name" value="Cell growth inhibitor/plasmid maintenance toxic component"/>
    <property type="match status" value="1"/>
</dbReference>
<dbReference type="Proteomes" id="UP000298433">
    <property type="component" value="Unassembled WGS sequence"/>
</dbReference>
<evidence type="ECO:0000313" key="3">
    <source>
        <dbReference type="Proteomes" id="UP000298433"/>
    </source>
</evidence>
<dbReference type="OrthoDB" id="4828144at2"/>
<feature type="domain" description="DUF1918" evidence="1">
    <location>
        <begin position="1"/>
        <end position="57"/>
    </location>
</feature>
<protein>
    <submittedName>
        <fullName evidence="2">DUF1918 domain-containing protein</fullName>
    </submittedName>
</protein>
<accession>A0A4R8XPG7</accession>
<dbReference type="EMBL" id="SOGN01000043">
    <property type="protein sequence ID" value="TFC80264.1"/>
    <property type="molecule type" value="Genomic_DNA"/>
</dbReference>
<comment type="caution">
    <text evidence="2">The sequence shown here is derived from an EMBL/GenBank/DDBJ whole genome shotgun (WGS) entry which is preliminary data.</text>
</comment>
<reference evidence="2 3" key="1">
    <citation type="submission" date="2019-03" db="EMBL/GenBank/DDBJ databases">
        <title>Genomics of glacier-inhabiting Cryobacterium strains.</title>
        <authorList>
            <person name="Liu Q."/>
            <person name="Xin Y.-H."/>
        </authorList>
    </citation>
    <scope>NUCLEOTIDE SEQUENCE [LARGE SCALE GENOMIC DNA]</scope>
    <source>
        <strain evidence="2 3">TMT2-48-2</strain>
    </source>
</reference>